<keyword evidence="2" id="KW-0378">Hydrolase</keyword>
<dbReference type="InterPro" id="IPR036397">
    <property type="entry name" value="RNaseH_sf"/>
</dbReference>
<dbReference type="EMBL" id="KI911158">
    <property type="protein sequence ID" value="ETR99188.1"/>
    <property type="molecule type" value="Genomic_DNA"/>
</dbReference>
<reference evidence="6" key="1">
    <citation type="journal article" date="2013" name="Ind. Biotechnol.">
        <title>Comparative genomics analysis of Trichoderma reesei strains.</title>
        <authorList>
            <person name="Koike H."/>
            <person name="Aerts A."/>
            <person name="LaButti K."/>
            <person name="Grigoriev I.V."/>
            <person name="Baker S.E."/>
        </authorList>
    </citation>
    <scope>NUCLEOTIDE SEQUENCE [LARGE SCALE GENOMIC DNA]</scope>
    <source>
        <strain evidence="6">ATCC 56765 / BCRC 32924 / NRRL 11460 / Rut C-30</strain>
    </source>
</reference>
<feature type="non-terminal residue" evidence="5">
    <location>
        <position position="278"/>
    </location>
</feature>
<proteinExistence type="predicted"/>
<protein>
    <recommendedName>
        <fullName evidence="4">Exonuclease domain-containing protein</fullName>
    </recommendedName>
</protein>
<evidence type="ECO:0000259" key="4">
    <source>
        <dbReference type="SMART" id="SM00479"/>
    </source>
</evidence>
<evidence type="ECO:0000256" key="3">
    <source>
        <dbReference type="ARBA" id="ARBA00022839"/>
    </source>
</evidence>
<dbReference type="GO" id="GO:0005634">
    <property type="term" value="C:nucleus"/>
    <property type="evidence" value="ECO:0007669"/>
    <property type="project" value="TreeGrafter"/>
</dbReference>
<dbReference type="SMART" id="SM00479">
    <property type="entry name" value="EXOIII"/>
    <property type="match status" value="1"/>
</dbReference>
<dbReference type="PANTHER" id="PTHR12801">
    <property type="entry name" value="RNA EXONUCLEASE REXO1 / RECO3 FAMILY MEMBER-RELATED"/>
    <property type="match status" value="1"/>
</dbReference>
<sequence>MASSSHQPSTRLQHRGNIYSQLTSKQQTDLCAQLPLQCHSLETLQRSGVILDTDSLPHDIIKKQGVNKTDFRRTPPGRPLMGTRNAIVITCQAAETPDGGIEPVGICVIDFFTGRILLDSFIAPSCEISDWKTDVHGVSARTIETAVKGNNCLQGWREARTRLFEYVNARTIFVGFGIERELRMLRVLHKGIVDARILAMEALFTVAERARGGMKWEWEVDRVCMGLLGMEIRGGAVMGRRVCDDAYEDVLVVREIVLRFLQRPGDVVAWVKRERLDM</sequence>
<dbReference type="HOGENOM" id="CLU_036102_1_0_1"/>
<feature type="domain" description="Exonuclease" evidence="4">
    <location>
        <begin position="85"/>
        <end position="266"/>
    </location>
</feature>
<gene>
    <name evidence="5" type="ORF">M419DRAFT_87225</name>
</gene>
<dbReference type="AlphaFoldDB" id="A0A024S1G4"/>
<evidence type="ECO:0000256" key="2">
    <source>
        <dbReference type="ARBA" id="ARBA00022801"/>
    </source>
</evidence>
<evidence type="ECO:0000256" key="1">
    <source>
        <dbReference type="ARBA" id="ARBA00022722"/>
    </source>
</evidence>
<evidence type="ECO:0000313" key="6">
    <source>
        <dbReference type="Proteomes" id="UP000024376"/>
    </source>
</evidence>
<dbReference type="InterPro" id="IPR012337">
    <property type="entry name" value="RNaseH-like_sf"/>
</dbReference>
<evidence type="ECO:0000313" key="5">
    <source>
        <dbReference type="EMBL" id="ETR99188.1"/>
    </source>
</evidence>
<keyword evidence="3" id="KW-0269">Exonuclease</keyword>
<dbReference type="InterPro" id="IPR013520">
    <property type="entry name" value="Ribonucl_H"/>
</dbReference>
<organism evidence="5 6">
    <name type="scientific">Hypocrea jecorina (strain ATCC 56765 / BCRC 32924 / NRRL 11460 / Rut C-30)</name>
    <name type="common">Trichoderma reesei</name>
    <dbReference type="NCBI Taxonomy" id="1344414"/>
    <lineage>
        <taxon>Eukaryota</taxon>
        <taxon>Fungi</taxon>
        <taxon>Dikarya</taxon>
        <taxon>Ascomycota</taxon>
        <taxon>Pezizomycotina</taxon>
        <taxon>Sordariomycetes</taxon>
        <taxon>Hypocreomycetidae</taxon>
        <taxon>Hypocreales</taxon>
        <taxon>Hypocreaceae</taxon>
        <taxon>Trichoderma</taxon>
    </lineage>
</organism>
<dbReference type="SUPFAM" id="SSF53098">
    <property type="entry name" value="Ribonuclease H-like"/>
    <property type="match status" value="1"/>
</dbReference>
<dbReference type="KEGG" id="trr:M419DRAFT_87225"/>
<dbReference type="GO" id="GO:0004527">
    <property type="term" value="F:exonuclease activity"/>
    <property type="evidence" value="ECO:0007669"/>
    <property type="project" value="UniProtKB-KW"/>
</dbReference>
<dbReference type="OrthoDB" id="16516at2759"/>
<keyword evidence="1" id="KW-0540">Nuclease</keyword>
<dbReference type="GO" id="GO:0003676">
    <property type="term" value="F:nucleic acid binding"/>
    <property type="evidence" value="ECO:0007669"/>
    <property type="project" value="InterPro"/>
</dbReference>
<name>A0A024S1G4_HYPJR</name>
<dbReference type="Gene3D" id="3.30.420.10">
    <property type="entry name" value="Ribonuclease H-like superfamily/Ribonuclease H"/>
    <property type="match status" value="1"/>
</dbReference>
<accession>A0A024S1G4</accession>
<dbReference type="Proteomes" id="UP000024376">
    <property type="component" value="Unassembled WGS sequence"/>
</dbReference>
<dbReference type="InterPro" id="IPR047021">
    <property type="entry name" value="REXO1/3/4-like"/>
</dbReference>